<name>A0A2J6PT02_9HELO</name>
<reference evidence="10 11" key="1">
    <citation type="submission" date="2016-05" db="EMBL/GenBank/DDBJ databases">
        <title>A degradative enzymes factory behind the ericoid mycorrhizal symbiosis.</title>
        <authorList>
            <consortium name="DOE Joint Genome Institute"/>
            <person name="Martino E."/>
            <person name="Morin E."/>
            <person name="Grelet G."/>
            <person name="Kuo A."/>
            <person name="Kohler A."/>
            <person name="Daghino S."/>
            <person name="Barry K."/>
            <person name="Choi C."/>
            <person name="Cichocki N."/>
            <person name="Clum A."/>
            <person name="Copeland A."/>
            <person name="Hainaut M."/>
            <person name="Haridas S."/>
            <person name="Labutti K."/>
            <person name="Lindquist E."/>
            <person name="Lipzen A."/>
            <person name="Khouja H.-R."/>
            <person name="Murat C."/>
            <person name="Ohm R."/>
            <person name="Olson A."/>
            <person name="Spatafora J."/>
            <person name="Veneault-Fourrey C."/>
            <person name="Henrissat B."/>
            <person name="Grigoriev I."/>
            <person name="Martin F."/>
            <person name="Perotto S."/>
        </authorList>
    </citation>
    <scope>NUCLEOTIDE SEQUENCE [LARGE SCALE GENOMIC DNA]</scope>
    <source>
        <strain evidence="10 11">UAMH 7357</strain>
    </source>
</reference>
<accession>A0A2J6PT02</accession>
<dbReference type="PANTHER" id="PTHR33048">
    <property type="entry name" value="PTH11-LIKE INTEGRAL MEMBRANE PROTEIN (AFU_ORTHOLOGUE AFUA_5G11245)"/>
    <property type="match status" value="1"/>
</dbReference>
<protein>
    <recommendedName>
        <fullName evidence="9">Rhodopsin domain-containing protein</fullName>
    </recommendedName>
</protein>
<dbReference type="InterPro" id="IPR049326">
    <property type="entry name" value="Rhodopsin_dom_fungi"/>
</dbReference>
<evidence type="ECO:0000256" key="2">
    <source>
        <dbReference type="ARBA" id="ARBA00022692"/>
    </source>
</evidence>
<dbReference type="GO" id="GO:0016020">
    <property type="term" value="C:membrane"/>
    <property type="evidence" value="ECO:0007669"/>
    <property type="project" value="UniProtKB-SubCell"/>
</dbReference>
<evidence type="ECO:0000256" key="5">
    <source>
        <dbReference type="ARBA" id="ARBA00038359"/>
    </source>
</evidence>
<evidence type="ECO:0000256" key="3">
    <source>
        <dbReference type="ARBA" id="ARBA00022989"/>
    </source>
</evidence>
<evidence type="ECO:0000256" key="4">
    <source>
        <dbReference type="ARBA" id="ARBA00023136"/>
    </source>
</evidence>
<feature type="transmembrane region" description="Helical" evidence="7">
    <location>
        <begin position="283"/>
        <end position="305"/>
    </location>
</feature>
<comment type="subcellular location">
    <subcellularLocation>
        <location evidence="1">Membrane</location>
        <topology evidence="1">Multi-pass membrane protein</topology>
    </subcellularLocation>
</comment>
<feature type="chain" id="PRO_5014397722" description="Rhodopsin domain-containing protein" evidence="8">
    <location>
        <begin position="24"/>
        <end position="416"/>
    </location>
</feature>
<dbReference type="Pfam" id="PF20684">
    <property type="entry name" value="Fung_rhodopsin"/>
    <property type="match status" value="1"/>
</dbReference>
<feature type="transmembrane region" description="Helical" evidence="7">
    <location>
        <begin position="81"/>
        <end position="102"/>
    </location>
</feature>
<keyword evidence="8" id="KW-0732">Signal</keyword>
<feature type="region of interest" description="Disordered" evidence="6">
    <location>
        <begin position="353"/>
        <end position="416"/>
    </location>
</feature>
<feature type="transmembrane region" description="Helical" evidence="7">
    <location>
        <begin position="47"/>
        <end position="69"/>
    </location>
</feature>
<gene>
    <name evidence="10" type="ORF">NA56DRAFT_692073</name>
</gene>
<keyword evidence="11" id="KW-1185">Reference proteome</keyword>
<dbReference type="InterPro" id="IPR052337">
    <property type="entry name" value="SAT4-like"/>
</dbReference>
<evidence type="ECO:0000256" key="8">
    <source>
        <dbReference type="SAM" id="SignalP"/>
    </source>
</evidence>
<dbReference type="OrthoDB" id="3903189at2759"/>
<sequence length="416" mass="47264">MEVHDPLVPIFLLFLTLVSYASGTPVTVDYGAHQLVSRGIVSPSNAELLHNTIAFGVVAWLAFFLRVVNRAFVLKKFHTEDYLMIGTMFFYTALLTLINVSARFNTNLYPPEQEASILANPADVQNRIIGSKIVIALEQSMIASTWGVKLCIWTFLMRLFRQLPQFERTMWGLFWYIWLGFVVIEITYYSVFCRPFSQYWAMPVKDQQCATYQHYSILQMCFNISSDFGLILMPLPMVRQANLPYRRKAVLVAIFCMAGFTILAAILNKVFNFLSPMTTTYQLWYIREASVAVIVGNLICTWQLFQKMFRLRSFNNKNEGIRDEPEMPRMMKPANPIRRAWDYLTTDVRETHKSANGGEKSDGHGSSDGADGSATGGGKGDKGKGRATTTSYIMTLNRDGDDARPALAFRDENQIE</sequence>
<dbReference type="EMBL" id="KZ613501">
    <property type="protein sequence ID" value="PMD17134.1"/>
    <property type="molecule type" value="Genomic_DNA"/>
</dbReference>
<evidence type="ECO:0000256" key="1">
    <source>
        <dbReference type="ARBA" id="ARBA00004141"/>
    </source>
</evidence>
<feature type="domain" description="Rhodopsin" evidence="9">
    <location>
        <begin position="65"/>
        <end position="307"/>
    </location>
</feature>
<feature type="compositionally biased region" description="Basic and acidic residues" evidence="6">
    <location>
        <begin position="353"/>
        <end position="365"/>
    </location>
</feature>
<keyword evidence="3 7" id="KW-1133">Transmembrane helix</keyword>
<organism evidence="10 11">
    <name type="scientific">Hyaloscypha hepaticicola</name>
    <dbReference type="NCBI Taxonomy" id="2082293"/>
    <lineage>
        <taxon>Eukaryota</taxon>
        <taxon>Fungi</taxon>
        <taxon>Dikarya</taxon>
        <taxon>Ascomycota</taxon>
        <taxon>Pezizomycotina</taxon>
        <taxon>Leotiomycetes</taxon>
        <taxon>Helotiales</taxon>
        <taxon>Hyaloscyphaceae</taxon>
        <taxon>Hyaloscypha</taxon>
    </lineage>
</organism>
<keyword evidence="2 7" id="KW-0812">Transmembrane</keyword>
<comment type="similarity">
    <text evidence="5">Belongs to the SAT4 family.</text>
</comment>
<evidence type="ECO:0000313" key="10">
    <source>
        <dbReference type="EMBL" id="PMD17134.1"/>
    </source>
</evidence>
<evidence type="ECO:0000259" key="9">
    <source>
        <dbReference type="Pfam" id="PF20684"/>
    </source>
</evidence>
<dbReference type="STRING" id="1745343.A0A2J6PT02"/>
<proteinExistence type="inferred from homology"/>
<feature type="signal peptide" evidence="8">
    <location>
        <begin position="1"/>
        <end position="23"/>
    </location>
</feature>
<feature type="compositionally biased region" description="Basic and acidic residues" evidence="6">
    <location>
        <begin position="398"/>
        <end position="416"/>
    </location>
</feature>
<dbReference type="PANTHER" id="PTHR33048:SF110">
    <property type="entry name" value="UBID FAMILY DECARBOXYLASE"/>
    <property type="match status" value="1"/>
</dbReference>
<keyword evidence="4 7" id="KW-0472">Membrane</keyword>
<dbReference type="Proteomes" id="UP000235672">
    <property type="component" value="Unassembled WGS sequence"/>
</dbReference>
<feature type="transmembrane region" description="Helical" evidence="7">
    <location>
        <begin position="172"/>
        <end position="192"/>
    </location>
</feature>
<evidence type="ECO:0000313" key="11">
    <source>
        <dbReference type="Proteomes" id="UP000235672"/>
    </source>
</evidence>
<dbReference type="AlphaFoldDB" id="A0A2J6PT02"/>
<evidence type="ECO:0000256" key="7">
    <source>
        <dbReference type="SAM" id="Phobius"/>
    </source>
</evidence>
<evidence type="ECO:0000256" key="6">
    <source>
        <dbReference type="SAM" id="MobiDB-lite"/>
    </source>
</evidence>
<feature type="transmembrane region" description="Helical" evidence="7">
    <location>
        <begin position="249"/>
        <end position="271"/>
    </location>
</feature>